<sequence length="63" mass="6997">MSLSSLSSCVLSPHLVVYCDEEIVSPRLKRFGVLIPFRPGEKRPPGEAVPRGIRKTEPFRCGT</sequence>
<evidence type="ECO:0000256" key="1">
    <source>
        <dbReference type="SAM" id="MobiDB-lite"/>
    </source>
</evidence>
<organism evidence="2 3">
    <name type="scientific">Mesoterricola silvestris</name>
    <dbReference type="NCBI Taxonomy" id="2927979"/>
    <lineage>
        <taxon>Bacteria</taxon>
        <taxon>Pseudomonadati</taxon>
        <taxon>Acidobacteriota</taxon>
        <taxon>Holophagae</taxon>
        <taxon>Holophagales</taxon>
        <taxon>Holophagaceae</taxon>
        <taxon>Mesoterricola</taxon>
    </lineage>
</organism>
<dbReference type="KEGG" id="msil:METEAL_18520"/>
<dbReference type="AlphaFoldDB" id="A0AA48H6D5"/>
<dbReference type="Proteomes" id="UP001238179">
    <property type="component" value="Chromosome"/>
</dbReference>
<name>A0AA48H6D5_9BACT</name>
<protein>
    <submittedName>
        <fullName evidence="2">Uncharacterized protein</fullName>
    </submittedName>
</protein>
<keyword evidence="3" id="KW-1185">Reference proteome</keyword>
<feature type="compositionally biased region" description="Basic and acidic residues" evidence="1">
    <location>
        <begin position="54"/>
        <end position="63"/>
    </location>
</feature>
<reference evidence="3" key="1">
    <citation type="journal article" date="2023" name="Int. J. Syst. Evol. Microbiol.">
        <title>Mesoterricola silvestris gen. nov., sp. nov., Mesoterricola sediminis sp. nov., Geothrix oryzae sp. nov., Geothrix edaphica sp. nov., Geothrix rubra sp. nov., and Geothrix limicola sp. nov., six novel members of Acidobacteriota isolated from soils.</title>
        <authorList>
            <person name="Itoh H."/>
            <person name="Sugisawa Y."/>
            <person name="Mise K."/>
            <person name="Xu Z."/>
            <person name="Kuniyasu M."/>
            <person name="Ushijima N."/>
            <person name="Kawano K."/>
            <person name="Kobayashi E."/>
            <person name="Shiratori Y."/>
            <person name="Masuda Y."/>
            <person name="Senoo K."/>
        </authorList>
    </citation>
    <scope>NUCLEOTIDE SEQUENCE [LARGE SCALE GENOMIC DNA]</scope>
    <source>
        <strain evidence="3">W79</strain>
    </source>
</reference>
<feature type="region of interest" description="Disordered" evidence="1">
    <location>
        <begin position="43"/>
        <end position="63"/>
    </location>
</feature>
<evidence type="ECO:0000313" key="3">
    <source>
        <dbReference type="Proteomes" id="UP001238179"/>
    </source>
</evidence>
<accession>A0AA48H6D5</accession>
<proteinExistence type="predicted"/>
<gene>
    <name evidence="2" type="ORF">METEAL_18520</name>
</gene>
<evidence type="ECO:0000313" key="2">
    <source>
        <dbReference type="EMBL" id="BDU72678.1"/>
    </source>
</evidence>
<dbReference type="EMBL" id="AP027080">
    <property type="protein sequence ID" value="BDU72678.1"/>
    <property type="molecule type" value="Genomic_DNA"/>
</dbReference>